<organism evidence="2 3">
    <name type="scientific">Tannerella sp. oral taxon BU063 isolate Cell 2</name>
    <dbReference type="NCBI Taxonomy" id="1411148"/>
    <lineage>
        <taxon>Bacteria</taxon>
        <taxon>Pseudomonadati</taxon>
        <taxon>Bacteroidota</taxon>
        <taxon>Bacteroidia</taxon>
        <taxon>Bacteroidales</taxon>
        <taxon>Tannerellaceae</taxon>
        <taxon>Tannerella</taxon>
    </lineage>
</organism>
<dbReference type="Pfam" id="PF19576">
    <property type="entry name" value="Acyltransf_2"/>
    <property type="match status" value="1"/>
</dbReference>
<dbReference type="EMBL" id="AYUF01000495">
    <property type="protein sequence ID" value="ETK00779.1"/>
    <property type="molecule type" value="Genomic_DNA"/>
</dbReference>
<gene>
    <name evidence="2" type="ORF">N425_13195</name>
</gene>
<sequence>MEEEKRIIDVREVLRRKAPGAARWIPAAVTSWLSRTIHEAEMNDILTRYADLDGVAFMQALVAEFDLTLDLHGAEHLPTPDRRCLFVSNHPLGGLDGICLSALLGGRYGSTFRCVVNDLLLFIPNLRSIFLPVNKHGRQRREAATQFDEAMRGAGQVLTFPAGLCSRQQGGQIADVAWRPSFVRDAVRYRRDVVPIFFDGRNSNRFYRAARWRQRLGIGLNVEMVYLPDEMFRNKHQRFGVYIGAPIAWQTLADGRPQEWTARVREMVYRLKTKQE</sequence>
<dbReference type="PATRIC" id="fig|1411148.3.peg.2208"/>
<name>W2C0Q2_9BACT</name>
<keyword evidence="2" id="KW-0808">Transferase</keyword>
<evidence type="ECO:0000313" key="3">
    <source>
        <dbReference type="Proteomes" id="UP000018837"/>
    </source>
</evidence>
<protein>
    <submittedName>
        <fullName evidence="2">Glycerol acyltransferase</fullName>
    </submittedName>
</protein>
<keyword evidence="2" id="KW-0012">Acyltransferase</keyword>
<evidence type="ECO:0000313" key="2">
    <source>
        <dbReference type="EMBL" id="ETK00779.1"/>
    </source>
</evidence>
<dbReference type="AlphaFoldDB" id="W2C0Q2"/>
<comment type="caution">
    <text evidence="2">The sequence shown here is derived from an EMBL/GenBank/DDBJ whole genome shotgun (WGS) entry which is preliminary data.</text>
</comment>
<dbReference type="GO" id="GO:0016746">
    <property type="term" value="F:acyltransferase activity"/>
    <property type="evidence" value="ECO:0007669"/>
    <property type="project" value="UniProtKB-KW"/>
</dbReference>
<dbReference type="SMART" id="SM00563">
    <property type="entry name" value="PlsC"/>
    <property type="match status" value="1"/>
</dbReference>
<proteinExistence type="predicted"/>
<dbReference type="InterPro" id="IPR045746">
    <property type="entry name" value="ACT14924-like_Acyltransf_dom"/>
</dbReference>
<reference evidence="2 3" key="1">
    <citation type="submission" date="2013-11" db="EMBL/GenBank/DDBJ databases">
        <title>Single cell genomics of uncultured Tannerella BU063 (oral taxon 286).</title>
        <authorList>
            <person name="Beall C.J."/>
            <person name="Campbell A.G."/>
            <person name="Griffen A.L."/>
            <person name="Podar M."/>
            <person name="Leys E.J."/>
        </authorList>
    </citation>
    <scope>NUCLEOTIDE SEQUENCE [LARGE SCALE GENOMIC DNA]</scope>
    <source>
        <strain evidence="2">Cell 2</strain>
    </source>
</reference>
<dbReference type="InterPro" id="IPR002123">
    <property type="entry name" value="Plipid/glycerol_acylTrfase"/>
</dbReference>
<feature type="domain" description="Phospholipid/glycerol acyltransferase" evidence="1">
    <location>
        <begin position="84"/>
        <end position="201"/>
    </location>
</feature>
<accession>W2C0Q2</accession>
<evidence type="ECO:0000259" key="1">
    <source>
        <dbReference type="SMART" id="SM00563"/>
    </source>
</evidence>
<dbReference type="Proteomes" id="UP000018837">
    <property type="component" value="Unassembled WGS sequence"/>
</dbReference>